<dbReference type="InterPro" id="IPR012337">
    <property type="entry name" value="RNaseH-like_sf"/>
</dbReference>
<comment type="similarity">
    <text evidence="1">Belongs to the RNase H family.</text>
</comment>
<evidence type="ECO:0000313" key="3">
    <source>
        <dbReference type="EMBL" id="EGT54954.1"/>
    </source>
</evidence>
<dbReference type="GO" id="GO:0043137">
    <property type="term" value="P:DNA replication, removal of RNA primer"/>
    <property type="evidence" value="ECO:0007669"/>
    <property type="project" value="TreeGrafter"/>
</dbReference>
<gene>
    <name evidence="3" type="ORF">CAEBREN_05258</name>
</gene>
<dbReference type="Gene3D" id="3.30.420.10">
    <property type="entry name" value="Ribonuclease H-like superfamily/Ribonuclease H"/>
    <property type="match status" value="1"/>
</dbReference>
<reference evidence="4" key="1">
    <citation type="submission" date="2011-07" db="EMBL/GenBank/DDBJ databases">
        <authorList>
            <consortium name="Caenorhabditis brenneri Sequencing and Analysis Consortium"/>
            <person name="Wilson R.K."/>
        </authorList>
    </citation>
    <scope>NUCLEOTIDE SEQUENCE [LARGE SCALE GENOMIC DNA]</scope>
    <source>
        <strain evidence="4">PB2801</strain>
    </source>
</reference>
<dbReference type="PANTHER" id="PTHR10642">
    <property type="entry name" value="RIBONUCLEASE H1"/>
    <property type="match status" value="1"/>
</dbReference>
<dbReference type="PANTHER" id="PTHR10642:SF29">
    <property type="entry name" value="RNASE H TYPE-1 DOMAIN-CONTAINING PROTEIN"/>
    <property type="match status" value="1"/>
</dbReference>
<keyword evidence="4" id="KW-1185">Reference proteome</keyword>
<dbReference type="OMA" id="WIYKWTR"/>
<dbReference type="eggNOG" id="KOG3752">
    <property type="taxonomic scope" value="Eukaryota"/>
</dbReference>
<dbReference type="InParanoid" id="G0PGA3"/>
<evidence type="ECO:0000313" key="4">
    <source>
        <dbReference type="Proteomes" id="UP000008068"/>
    </source>
</evidence>
<dbReference type="GO" id="GO:0004523">
    <property type="term" value="F:RNA-DNA hybrid ribonuclease activity"/>
    <property type="evidence" value="ECO:0007669"/>
    <property type="project" value="InterPro"/>
</dbReference>
<dbReference type="EMBL" id="GL380410">
    <property type="protein sequence ID" value="EGT54954.1"/>
    <property type="molecule type" value="Genomic_DNA"/>
</dbReference>
<dbReference type="SUPFAM" id="SSF53098">
    <property type="entry name" value="Ribonuclease H-like"/>
    <property type="match status" value="1"/>
</dbReference>
<dbReference type="PROSITE" id="PS50879">
    <property type="entry name" value="RNASE_H_1"/>
    <property type="match status" value="1"/>
</dbReference>
<dbReference type="InterPro" id="IPR050092">
    <property type="entry name" value="RNase_H"/>
</dbReference>
<dbReference type="InterPro" id="IPR002156">
    <property type="entry name" value="RNaseH_domain"/>
</dbReference>
<accession>G0PGA3</accession>
<dbReference type="STRING" id="135651.G0PGA3"/>
<dbReference type="Pfam" id="PF00075">
    <property type="entry name" value="RNase_H"/>
    <property type="match status" value="1"/>
</dbReference>
<proteinExistence type="inferred from homology"/>
<feature type="domain" description="RNase H type-1" evidence="2">
    <location>
        <begin position="6"/>
        <end position="159"/>
    </location>
</feature>
<dbReference type="AlphaFoldDB" id="G0PGA3"/>
<dbReference type="HOGENOM" id="CLU_030894_6_1_1"/>
<protein>
    <recommendedName>
        <fullName evidence="2">RNase H type-1 domain-containing protein</fullName>
    </recommendedName>
</protein>
<dbReference type="Proteomes" id="UP000008068">
    <property type="component" value="Unassembled WGS sequence"/>
</dbReference>
<organism evidence="4">
    <name type="scientific">Caenorhabditis brenneri</name>
    <name type="common">Nematode worm</name>
    <dbReference type="NCBI Taxonomy" id="135651"/>
    <lineage>
        <taxon>Eukaryota</taxon>
        <taxon>Metazoa</taxon>
        <taxon>Ecdysozoa</taxon>
        <taxon>Nematoda</taxon>
        <taxon>Chromadorea</taxon>
        <taxon>Rhabditida</taxon>
        <taxon>Rhabditina</taxon>
        <taxon>Rhabditomorpha</taxon>
        <taxon>Rhabditoidea</taxon>
        <taxon>Rhabditidae</taxon>
        <taxon>Peloderinae</taxon>
        <taxon>Caenorhabditis</taxon>
    </lineage>
</organism>
<evidence type="ECO:0000259" key="2">
    <source>
        <dbReference type="PROSITE" id="PS50879"/>
    </source>
</evidence>
<dbReference type="GO" id="GO:0003676">
    <property type="term" value="F:nucleic acid binding"/>
    <property type="evidence" value="ECO:0007669"/>
    <property type="project" value="InterPro"/>
</dbReference>
<name>G0PGA3_CAEBE</name>
<evidence type="ECO:0000256" key="1">
    <source>
        <dbReference type="ARBA" id="ARBA00005300"/>
    </source>
</evidence>
<sequence length="173" mass="19839">MPRFSRPNRLQIYTDGCALGNGQPGAQGGWAIVFKSNYFNNDWGYSTVGPQTNNRYELEAIQQAIRTSLRGGGVYDITIYTDSKYALDALTIWIHNWKNNGWRTCRGNEVQNSGLFQMIDSMIRNMNNRGGSVQFRYVEAHSGNRWNDEADRLAKFAASQNPIWEESDDEDYY</sequence>
<dbReference type="CDD" id="cd09280">
    <property type="entry name" value="RNase_HI_eukaryote_like"/>
    <property type="match status" value="1"/>
</dbReference>
<dbReference type="InterPro" id="IPR036397">
    <property type="entry name" value="RNaseH_sf"/>
</dbReference>
<dbReference type="OrthoDB" id="90239at2759"/>